<evidence type="ECO:0000313" key="10">
    <source>
        <dbReference type="Proteomes" id="UP001490365"/>
    </source>
</evidence>
<dbReference type="Gene3D" id="2.130.10.10">
    <property type="entry name" value="YVTN repeat-like/Quinoprotein amine dehydrogenase"/>
    <property type="match status" value="2"/>
</dbReference>
<evidence type="ECO:0000256" key="6">
    <source>
        <dbReference type="SAM" id="MobiDB-lite"/>
    </source>
</evidence>
<keyword evidence="7" id="KW-0812">Transmembrane</keyword>
<evidence type="ECO:0000259" key="8">
    <source>
        <dbReference type="PROSITE" id="PS50011"/>
    </source>
</evidence>
<feature type="binding site" evidence="5">
    <location>
        <position position="42"/>
    </location>
    <ligand>
        <name>ATP</name>
        <dbReference type="ChEBI" id="CHEBI:30616"/>
    </ligand>
</feature>
<name>A0ABV1T704_9ACTN</name>
<dbReference type="EMBL" id="JBEOZM010000001">
    <property type="protein sequence ID" value="MER6265807.1"/>
    <property type="molecule type" value="Genomic_DNA"/>
</dbReference>
<comment type="caution">
    <text evidence="9">The sequence shown here is derived from an EMBL/GenBank/DDBJ whole genome shotgun (WGS) entry which is preliminary data.</text>
</comment>
<dbReference type="InterPro" id="IPR015943">
    <property type="entry name" value="WD40/YVTN_repeat-like_dom_sf"/>
</dbReference>
<keyword evidence="4 5" id="KW-0067">ATP-binding</keyword>
<gene>
    <name evidence="9" type="ORF">ABT211_00680</name>
</gene>
<keyword evidence="3" id="KW-0418">Kinase</keyword>
<evidence type="ECO:0000256" key="1">
    <source>
        <dbReference type="ARBA" id="ARBA00022679"/>
    </source>
</evidence>
<dbReference type="Pfam" id="PF00069">
    <property type="entry name" value="Pkinase"/>
    <property type="match status" value="1"/>
</dbReference>
<dbReference type="PANTHER" id="PTHR43289:SF34">
    <property type="entry name" value="SERINE_THREONINE-PROTEIN KINASE YBDM-RELATED"/>
    <property type="match status" value="1"/>
</dbReference>
<proteinExistence type="predicted"/>
<keyword evidence="2 5" id="KW-0547">Nucleotide-binding</keyword>
<dbReference type="PROSITE" id="PS50011">
    <property type="entry name" value="PROTEIN_KINASE_DOM"/>
    <property type="match status" value="1"/>
</dbReference>
<keyword evidence="1" id="KW-0808">Transferase</keyword>
<sequence>MPLHKDDPRSLGGYRLADRLGAGGMGIVYRGRSRSGREVAVKVVHAQYAEDPVFRARFRQEIEAARRVSGAFTAPVLDADPDAPAPWMATQYVPGPSLAARIRAHGALRVTELRPLALGLVEALRDIHRAGVVHRDLKPANVLMAEDGPRVIDFGISRAAENHNTLTETGQMVGTPPFMSPEQFTDARTVGPASDVFSLGALLVYCVTGRGPFDADSPYLTGYRVVHNEPVLDGVTGPLRAVLERCLAKDPDARPSLDDLARQFAAALPEPSAAEPQTMTLRLPATHPGRHAQAPDAATPPVTGRRPRRRTPRVLLAAAAVTALALTGYFLLGPWNGDGEARTGSSTSSASPGSRWGALPTGWKPWQTTVSATAGQGVKKAPGYEGDTSPSCVSDGSSVYCGGTALLPTRVDATTGRTLWRAGIAPAGVPADRYITTVLGVDDGLVLVELQITDENGAGRAQSVMALDGKDGSSVWSHAVRTDSLGAAYGDGVTLTQEGDGSTFTVRSARDGSMRSTVPVPRGWLCSMLSAGDFPYVDCGDQTDGSHATRFYVVHPADGSVRTLDSPAQTASFVGTLSGQLLFLESDDQDVENGPDLIYHRIVRVDPGTGKRTLTPLPEKYRGGLPTLARGTLYLATSSGLVTAFSPTTGARLWESHTTLESPGQASVDAQGRTVYMAGMSGRVVALDAAKGTVLWESAARAEVLGNSGLLPTVWFNRGALVLSTSDGTIFTLDPAHPERKPVDPG</sequence>
<reference evidence="9 10" key="1">
    <citation type="submission" date="2024-06" db="EMBL/GenBank/DDBJ databases">
        <title>The Natural Products Discovery Center: Release of the First 8490 Sequenced Strains for Exploring Actinobacteria Biosynthetic Diversity.</title>
        <authorList>
            <person name="Kalkreuter E."/>
            <person name="Kautsar S.A."/>
            <person name="Yang D."/>
            <person name="Bader C.D."/>
            <person name="Teijaro C.N."/>
            <person name="Fluegel L."/>
            <person name="Davis C.M."/>
            <person name="Simpson J.R."/>
            <person name="Lauterbach L."/>
            <person name="Steele A.D."/>
            <person name="Gui C."/>
            <person name="Meng S."/>
            <person name="Li G."/>
            <person name="Viehrig K."/>
            <person name="Ye F."/>
            <person name="Su P."/>
            <person name="Kiefer A.F."/>
            <person name="Nichols A."/>
            <person name="Cepeda A.J."/>
            <person name="Yan W."/>
            <person name="Fan B."/>
            <person name="Jiang Y."/>
            <person name="Adhikari A."/>
            <person name="Zheng C.-J."/>
            <person name="Schuster L."/>
            <person name="Cowan T.M."/>
            <person name="Smanski M.J."/>
            <person name="Chevrette M.G."/>
            <person name="De Carvalho L.P.S."/>
            <person name="Shen B."/>
        </authorList>
    </citation>
    <scope>NUCLEOTIDE SEQUENCE [LARGE SCALE GENOMIC DNA]</scope>
    <source>
        <strain evidence="9 10">NPDC001694</strain>
    </source>
</reference>
<evidence type="ECO:0000256" key="3">
    <source>
        <dbReference type="ARBA" id="ARBA00022777"/>
    </source>
</evidence>
<protein>
    <submittedName>
        <fullName evidence="9">PQQ-binding-like beta-propeller repeat protein</fullName>
    </submittedName>
</protein>
<dbReference type="SMART" id="SM00564">
    <property type="entry name" value="PQQ"/>
    <property type="match status" value="4"/>
</dbReference>
<evidence type="ECO:0000256" key="4">
    <source>
        <dbReference type="ARBA" id="ARBA00022840"/>
    </source>
</evidence>
<dbReference type="SMART" id="SM00220">
    <property type="entry name" value="S_TKc"/>
    <property type="match status" value="1"/>
</dbReference>
<dbReference type="PROSITE" id="PS00107">
    <property type="entry name" value="PROTEIN_KINASE_ATP"/>
    <property type="match status" value="1"/>
</dbReference>
<dbReference type="CDD" id="cd14014">
    <property type="entry name" value="STKc_PknB_like"/>
    <property type="match status" value="1"/>
</dbReference>
<keyword evidence="7" id="KW-0472">Membrane</keyword>
<dbReference type="InterPro" id="IPR011009">
    <property type="entry name" value="Kinase-like_dom_sf"/>
</dbReference>
<dbReference type="InterPro" id="IPR000719">
    <property type="entry name" value="Prot_kinase_dom"/>
</dbReference>
<keyword evidence="10" id="KW-1185">Reference proteome</keyword>
<feature type="compositionally biased region" description="Low complexity" evidence="6">
    <location>
        <begin position="342"/>
        <end position="355"/>
    </location>
</feature>
<keyword evidence="7" id="KW-1133">Transmembrane helix</keyword>
<feature type="region of interest" description="Disordered" evidence="6">
    <location>
        <begin position="286"/>
        <end position="309"/>
    </location>
</feature>
<evidence type="ECO:0000313" key="9">
    <source>
        <dbReference type="EMBL" id="MER6265807.1"/>
    </source>
</evidence>
<evidence type="ECO:0000256" key="2">
    <source>
        <dbReference type="ARBA" id="ARBA00022741"/>
    </source>
</evidence>
<accession>A0ABV1T704</accession>
<dbReference type="InterPro" id="IPR008271">
    <property type="entry name" value="Ser/Thr_kinase_AS"/>
</dbReference>
<dbReference type="InterPro" id="IPR011047">
    <property type="entry name" value="Quinoprotein_ADH-like_sf"/>
</dbReference>
<dbReference type="SUPFAM" id="SSF50969">
    <property type="entry name" value="YVTN repeat-like/Quinoprotein amine dehydrogenase"/>
    <property type="match status" value="1"/>
</dbReference>
<evidence type="ECO:0000256" key="5">
    <source>
        <dbReference type="PROSITE-ProRule" id="PRU10141"/>
    </source>
</evidence>
<dbReference type="Proteomes" id="UP001490365">
    <property type="component" value="Unassembled WGS sequence"/>
</dbReference>
<dbReference type="Gene3D" id="3.30.200.20">
    <property type="entry name" value="Phosphorylase Kinase, domain 1"/>
    <property type="match status" value="1"/>
</dbReference>
<dbReference type="Pfam" id="PF13360">
    <property type="entry name" value="PQQ_2"/>
    <property type="match status" value="1"/>
</dbReference>
<dbReference type="RefSeq" id="WP_351954538.1">
    <property type="nucleotide sequence ID" value="NZ_JBEOZM010000001.1"/>
</dbReference>
<feature type="region of interest" description="Disordered" evidence="6">
    <location>
        <begin position="340"/>
        <end position="362"/>
    </location>
</feature>
<dbReference type="PANTHER" id="PTHR43289">
    <property type="entry name" value="MITOGEN-ACTIVATED PROTEIN KINASE KINASE KINASE 20-RELATED"/>
    <property type="match status" value="1"/>
</dbReference>
<organism evidence="9 10">
    <name type="scientific">Streptomyces sp. 900105755</name>
    <dbReference type="NCBI Taxonomy" id="3154389"/>
    <lineage>
        <taxon>Bacteria</taxon>
        <taxon>Bacillati</taxon>
        <taxon>Actinomycetota</taxon>
        <taxon>Actinomycetes</taxon>
        <taxon>Kitasatosporales</taxon>
        <taxon>Streptomycetaceae</taxon>
        <taxon>Streptomyces</taxon>
    </lineage>
</organism>
<dbReference type="InterPro" id="IPR002372">
    <property type="entry name" value="PQQ_rpt_dom"/>
</dbReference>
<dbReference type="Gene3D" id="1.10.510.10">
    <property type="entry name" value="Transferase(Phosphotransferase) domain 1"/>
    <property type="match status" value="1"/>
</dbReference>
<feature type="domain" description="Protein kinase" evidence="8">
    <location>
        <begin position="14"/>
        <end position="268"/>
    </location>
</feature>
<dbReference type="InterPro" id="IPR011044">
    <property type="entry name" value="Quino_amine_DH_bsu"/>
</dbReference>
<evidence type="ECO:0000256" key="7">
    <source>
        <dbReference type="SAM" id="Phobius"/>
    </source>
</evidence>
<feature type="transmembrane region" description="Helical" evidence="7">
    <location>
        <begin position="314"/>
        <end position="332"/>
    </location>
</feature>
<dbReference type="SUPFAM" id="SSF56112">
    <property type="entry name" value="Protein kinase-like (PK-like)"/>
    <property type="match status" value="1"/>
</dbReference>
<dbReference type="SUPFAM" id="SSF50998">
    <property type="entry name" value="Quinoprotein alcohol dehydrogenase-like"/>
    <property type="match status" value="1"/>
</dbReference>
<dbReference type="InterPro" id="IPR017441">
    <property type="entry name" value="Protein_kinase_ATP_BS"/>
</dbReference>
<dbReference type="PROSITE" id="PS00108">
    <property type="entry name" value="PROTEIN_KINASE_ST"/>
    <property type="match status" value="1"/>
</dbReference>
<dbReference type="InterPro" id="IPR018391">
    <property type="entry name" value="PQQ_b-propeller_rpt"/>
</dbReference>